<evidence type="ECO:0000256" key="1">
    <source>
        <dbReference type="ARBA" id="ARBA00022801"/>
    </source>
</evidence>
<dbReference type="RefSeq" id="WP_147668700.1">
    <property type="nucleotide sequence ID" value="NZ_VDUW01000010.1"/>
</dbReference>
<keyword evidence="1" id="KW-0378">Hydrolase</keyword>
<proteinExistence type="predicted"/>
<dbReference type="PROSITE" id="PS51746">
    <property type="entry name" value="PPM_2"/>
    <property type="match status" value="1"/>
</dbReference>
<dbReference type="Pfam" id="PF08673">
    <property type="entry name" value="RsbU_N"/>
    <property type="match status" value="1"/>
</dbReference>
<evidence type="ECO:0000313" key="3">
    <source>
        <dbReference type="EMBL" id="TXL61680.1"/>
    </source>
</evidence>
<dbReference type="InterPro" id="IPR052016">
    <property type="entry name" value="Bact_Sigma-Reg"/>
</dbReference>
<evidence type="ECO:0000313" key="4">
    <source>
        <dbReference type="Proteomes" id="UP000321574"/>
    </source>
</evidence>
<dbReference type="PANTHER" id="PTHR43156">
    <property type="entry name" value="STAGE II SPORULATION PROTEIN E-RELATED"/>
    <property type="match status" value="1"/>
</dbReference>
<dbReference type="PANTHER" id="PTHR43156:SF15">
    <property type="entry name" value="PHOSPHOSERINE PHOSPHATASE RSBU"/>
    <property type="match status" value="1"/>
</dbReference>
<dbReference type="Gene3D" id="3.60.40.10">
    <property type="entry name" value="PPM-type phosphatase domain"/>
    <property type="match status" value="1"/>
</dbReference>
<dbReference type="InterPro" id="IPR001932">
    <property type="entry name" value="PPM-type_phosphatase-like_dom"/>
</dbReference>
<dbReference type="OrthoDB" id="311592at2"/>
<dbReference type="Pfam" id="PF07228">
    <property type="entry name" value="SpoIIE"/>
    <property type="match status" value="1"/>
</dbReference>
<dbReference type="FunFam" id="3.60.40.10:FF:000045">
    <property type="entry name" value="Stage II sporulation protein E"/>
    <property type="match status" value="1"/>
</dbReference>
<name>A0A5C8NKL3_9BACI</name>
<dbReference type="InterPro" id="IPR017944">
    <property type="entry name" value="KaiA/RbsU_helical_domain_sf"/>
</dbReference>
<evidence type="ECO:0000259" key="2">
    <source>
        <dbReference type="PROSITE" id="PS51746"/>
    </source>
</evidence>
<gene>
    <name evidence="3" type="ORF">FHP05_12410</name>
</gene>
<accession>A0A5C8NKL3</accession>
<dbReference type="GO" id="GO:0016791">
    <property type="term" value="F:phosphatase activity"/>
    <property type="evidence" value="ECO:0007669"/>
    <property type="project" value="TreeGrafter"/>
</dbReference>
<dbReference type="SUPFAM" id="SSF81606">
    <property type="entry name" value="PP2C-like"/>
    <property type="match status" value="1"/>
</dbReference>
<dbReference type="InterPro" id="IPR036457">
    <property type="entry name" value="PPM-type-like_dom_sf"/>
</dbReference>
<dbReference type="SUPFAM" id="SSF101215">
    <property type="entry name" value="KaiA/RbsU domain"/>
    <property type="match status" value="1"/>
</dbReference>
<keyword evidence="4" id="KW-1185">Reference proteome</keyword>
<dbReference type="Proteomes" id="UP000321574">
    <property type="component" value="Unassembled WGS sequence"/>
</dbReference>
<sequence length="333" mass="38672">MNIKERKKYFYKNLLKQYAQTRDEKVLGHAKKLTKFLIENCAQPEEIVRTHIKALEELYPEFYKEAEPLLNFLLETMVYYGLSIEKYKTLQKKQLEIDNEIALASNVQQSLLATTIPTTSYLDIGVISVPANQMNGDYYHFITGEDDTIGVALADVIGKGIPAALCMSMIRYAMDSFPENIISPPEILRRLNHVVERNVDSNMFISMFYARYSIVNQTLVYSSAGHEPGLYYRAETNTFHSIKTKGLLLGVLPSVEYPQYEQHLNKDDMIILLTDGVTECRKEHQFKKRKELLKVIKRSMHLSAQQIVEKVYCHFEQRFDQQDDFTLIVMRKK</sequence>
<dbReference type="Gene3D" id="1.10.1240.30">
    <property type="entry name" value="KaiA/RbsU domain"/>
    <property type="match status" value="1"/>
</dbReference>
<dbReference type="AlphaFoldDB" id="A0A5C8NKL3"/>
<dbReference type="EMBL" id="VDUW01000010">
    <property type="protein sequence ID" value="TXL61680.1"/>
    <property type="molecule type" value="Genomic_DNA"/>
</dbReference>
<dbReference type="SMART" id="SM00331">
    <property type="entry name" value="PP2C_SIG"/>
    <property type="match status" value="1"/>
</dbReference>
<protein>
    <submittedName>
        <fullName evidence="3">Phosphoserine phosphatase</fullName>
    </submittedName>
</protein>
<dbReference type="InterPro" id="IPR014787">
    <property type="entry name" value="PSer_Pase_RsbU_N"/>
</dbReference>
<organism evidence="3 4">
    <name type="scientific">Cerasibacillus terrae</name>
    <dbReference type="NCBI Taxonomy" id="2498845"/>
    <lineage>
        <taxon>Bacteria</taxon>
        <taxon>Bacillati</taxon>
        <taxon>Bacillota</taxon>
        <taxon>Bacilli</taxon>
        <taxon>Bacillales</taxon>
        <taxon>Bacillaceae</taxon>
        <taxon>Cerasibacillus</taxon>
    </lineage>
</organism>
<reference evidence="3 4" key="1">
    <citation type="submission" date="2019-06" db="EMBL/GenBank/DDBJ databases">
        <title>Cerasibacillus sp. nov., isolated from maize field.</title>
        <authorList>
            <person name="Lin S.-Y."/>
            <person name="Tsai C.-F."/>
            <person name="Young C.-C."/>
        </authorList>
    </citation>
    <scope>NUCLEOTIDE SEQUENCE [LARGE SCALE GENOMIC DNA]</scope>
    <source>
        <strain evidence="3 4">CC-CFT480</strain>
    </source>
</reference>
<comment type="caution">
    <text evidence="3">The sequence shown here is derived from an EMBL/GenBank/DDBJ whole genome shotgun (WGS) entry which is preliminary data.</text>
</comment>
<feature type="domain" description="PPM-type phosphatase" evidence="2">
    <location>
        <begin position="123"/>
        <end position="332"/>
    </location>
</feature>